<dbReference type="STRING" id="251221.gene:10761384"/>
<name>Q7NEL2_GLOVI</name>
<dbReference type="EMBL" id="BA000045">
    <property type="protein sequence ID" value="BAC91808.1"/>
    <property type="molecule type" value="Genomic_DNA"/>
</dbReference>
<dbReference type="Proteomes" id="UP000000557">
    <property type="component" value="Chromosome"/>
</dbReference>
<dbReference type="AlphaFoldDB" id="Q7NEL2"/>
<accession>Q7NEL2</accession>
<dbReference type="RefSeq" id="WP_011143855.1">
    <property type="nucleotide sequence ID" value="NC_005125.1"/>
</dbReference>
<dbReference type="OrthoDB" id="7593450at2"/>
<dbReference type="Gene3D" id="1.20.58.320">
    <property type="entry name" value="TPR-like"/>
    <property type="match status" value="1"/>
</dbReference>
<dbReference type="PhylomeDB" id="Q7NEL2"/>
<keyword evidence="2" id="KW-1185">Reference proteome</keyword>
<dbReference type="KEGG" id="gvi:glr3867"/>
<evidence type="ECO:0000313" key="1">
    <source>
        <dbReference type="EMBL" id="BAC91808.1"/>
    </source>
</evidence>
<sequence>MHRINKAVDIVDFWFCEPEHPEYGQFRWEWFTQDESFDEQIRGRFAEDYEQAAGGTYDEWRQMPYSGLALILLLDQFPRNLFRNTPQSFATDPKALAVAESLVARELDQVLIPVQRMFVYSPFEHSENLAHQERCVELFERLAAEPGMEIPIDYARRHRDVIVRFGRFPHRNAILARPSTPEEIAFLQQPGSSF</sequence>
<evidence type="ECO:0000313" key="2">
    <source>
        <dbReference type="Proteomes" id="UP000000557"/>
    </source>
</evidence>
<dbReference type="Pfam" id="PF06041">
    <property type="entry name" value="DUF924"/>
    <property type="match status" value="1"/>
</dbReference>
<protein>
    <submittedName>
        <fullName evidence="1">Glr3867 protein</fullName>
    </submittedName>
</protein>
<organism evidence="1 2">
    <name type="scientific">Gloeobacter violaceus (strain ATCC 29082 / PCC 7421)</name>
    <dbReference type="NCBI Taxonomy" id="251221"/>
    <lineage>
        <taxon>Bacteria</taxon>
        <taxon>Bacillati</taxon>
        <taxon>Cyanobacteriota</taxon>
        <taxon>Cyanophyceae</taxon>
        <taxon>Gloeobacterales</taxon>
        <taxon>Gloeobacteraceae</taxon>
        <taxon>Gloeobacter</taxon>
    </lineage>
</organism>
<dbReference type="eggNOG" id="COG3803">
    <property type="taxonomic scope" value="Bacteria"/>
</dbReference>
<dbReference type="InterPro" id="IPR010323">
    <property type="entry name" value="DUF924"/>
</dbReference>
<proteinExistence type="predicted"/>
<dbReference type="Gene3D" id="1.25.40.10">
    <property type="entry name" value="Tetratricopeptide repeat domain"/>
    <property type="match status" value="1"/>
</dbReference>
<reference evidence="1 2" key="2">
    <citation type="journal article" date="2003" name="DNA Res.">
        <title>Complete genome structure of Gloeobacter violaceus PCC 7421, a cyanobacterium that lacks thylakoids (supplement).</title>
        <authorList>
            <person name="Nakamura Y."/>
            <person name="Kaneko T."/>
            <person name="Sato S."/>
            <person name="Mimuro M."/>
            <person name="Miyashita H."/>
            <person name="Tsuchiya T."/>
            <person name="Sasamoto S."/>
            <person name="Watanabe A."/>
            <person name="Kawashima K."/>
            <person name="Kishida Y."/>
            <person name="Kiyokawa C."/>
            <person name="Kohara M."/>
            <person name="Matsumoto M."/>
            <person name="Matsuno A."/>
            <person name="Nakazaki N."/>
            <person name="Shimpo S."/>
            <person name="Takeuchi C."/>
            <person name="Yamada M."/>
            <person name="Tabata S."/>
        </authorList>
    </citation>
    <scope>NUCLEOTIDE SEQUENCE [LARGE SCALE GENOMIC DNA]</scope>
    <source>
        <strain evidence="2">ATCC 29082 / PCC 7421</strain>
    </source>
</reference>
<dbReference type="HOGENOM" id="CLU_065010_2_0_3"/>
<dbReference type="PATRIC" id="fig|251221.4.peg.3902"/>
<dbReference type="InterPro" id="IPR011990">
    <property type="entry name" value="TPR-like_helical_dom_sf"/>
</dbReference>
<reference evidence="1 2" key="1">
    <citation type="journal article" date="2003" name="DNA Res.">
        <title>Complete genome structure of Gloeobacter violaceus PCC 7421, a cyanobacterium that lacks thylakoids.</title>
        <authorList>
            <person name="Nakamura Y."/>
            <person name="Kaneko T."/>
            <person name="Sato S."/>
            <person name="Mimuro M."/>
            <person name="Miyashita H."/>
            <person name="Tsuchiya T."/>
            <person name="Sasamoto S."/>
            <person name="Watanabe A."/>
            <person name="Kawashima K."/>
            <person name="Kishida Y."/>
            <person name="Kiyokawa C."/>
            <person name="Kohara M."/>
            <person name="Matsumoto M."/>
            <person name="Matsuno A."/>
            <person name="Nakazaki N."/>
            <person name="Shimpo S."/>
            <person name="Takeuchi C."/>
            <person name="Yamada M."/>
            <person name="Tabata S."/>
        </authorList>
    </citation>
    <scope>NUCLEOTIDE SEQUENCE [LARGE SCALE GENOMIC DNA]</scope>
    <source>
        <strain evidence="2">ATCC 29082 / PCC 7421</strain>
    </source>
</reference>
<dbReference type="EnsemblBacteria" id="BAC91808">
    <property type="protein sequence ID" value="BAC91808"/>
    <property type="gene ID" value="BAC91808"/>
</dbReference>
<dbReference type="InParanoid" id="Q7NEL2"/>
<gene>
    <name evidence="1" type="ordered locus">glr3867</name>
</gene>
<dbReference type="SUPFAM" id="SSF48452">
    <property type="entry name" value="TPR-like"/>
    <property type="match status" value="1"/>
</dbReference>